<evidence type="ECO:0000256" key="6">
    <source>
        <dbReference type="ARBA" id="ARBA00023180"/>
    </source>
</evidence>
<evidence type="ECO:0000256" key="4">
    <source>
        <dbReference type="ARBA" id="ARBA00022989"/>
    </source>
</evidence>
<dbReference type="PANTHER" id="PTHR35518">
    <property type="entry name" value="MAINTENANCE OF TELOMOERE CAPPING"/>
    <property type="match status" value="1"/>
</dbReference>
<dbReference type="InterPro" id="IPR051008">
    <property type="entry name" value="Telomere_Capping_Maintenance"/>
</dbReference>
<evidence type="ECO:0000256" key="9">
    <source>
        <dbReference type="ARBA" id="ARBA00039865"/>
    </source>
</evidence>
<name>A0A8H2W012_9HELO</name>
<evidence type="ECO:0000259" key="11">
    <source>
        <dbReference type="Pfam" id="PF25506"/>
    </source>
</evidence>
<feature type="transmembrane region" description="Helical" evidence="10">
    <location>
        <begin position="619"/>
        <end position="639"/>
    </location>
</feature>
<keyword evidence="6" id="KW-0325">Glycoprotein</keyword>
<accession>A0A8H2W012</accession>
<keyword evidence="3" id="KW-0732">Signal</keyword>
<evidence type="ECO:0000256" key="2">
    <source>
        <dbReference type="ARBA" id="ARBA00022692"/>
    </source>
</evidence>
<dbReference type="EMBL" id="CAJHIA010000024">
    <property type="protein sequence ID" value="CAD6447068.1"/>
    <property type="molecule type" value="Genomic_DNA"/>
</dbReference>
<dbReference type="AlphaFoldDB" id="A0A8H2W012"/>
<keyword evidence="13" id="KW-1185">Reference proteome</keyword>
<evidence type="ECO:0000256" key="1">
    <source>
        <dbReference type="ARBA" id="ARBA00004479"/>
    </source>
</evidence>
<proteinExistence type="inferred from homology"/>
<reference evidence="12" key="1">
    <citation type="submission" date="2020-10" db="EMBL/GenBank/DDBJ databases">
        <authorList>
            <person name="Kusch S."/>
        </authorList>
    </citation>
    <scope>NUCLEOTIDE SEQUENCE</scope>
    <source>
        <strain evidence="12">SwB9</strain>
    </source>
</reference>
<protein>
    <recommendedName>
        <fullName evidence="9">Maintenance of telomere capping protein 6</fullName>
    </recommendedName>
</protein>
<dbReference type="PANTHER" id="PTHR35518:SF2">
    <property type="entry name" value="MAINTENANCE OF TELOMERE CAPPING PROTEIN 6"/>
    <property type="match status" value="1"/>
</dbReference>
<evidence type="ECO:0000256" key="3">
    <source>
        <dbReference type="ARBA" id="ARBA00022729"/>
    </source>
</evidence>
<keyword evidence="4 10" id="KW-1133">Transmembrane helix</keyword>
<dbReference type="Proteomes" id="UP000624404">
    <property type="component" value="Unassembled WGS sequence"/>
</dbReference>
<dbReference type="Pfam" id="PF25506">
    <property type="entry name" value="TIM-barrel_MTC6"/>
    <property type="match status" value="1"/>
</dbReference>
<comment type="caution">
    <text evidence="12">The sequence shown here is derived from an EMBL/GenBank/DDBJ whole genome shotgun (WGS) entry which is preliminary data.</text>
</comment>
<evidence type="ECO:0000256" key="7">
    <source>
        <dbReference type="ARBA" id="ARBA00037703"/>
    </source>
</evidence>
<organism evidence="12 13">
    <name type="scientific">Sclerotinia trifoliorum</name>
    <dbReference type="NCBI Taxonomy" id="28548"/>
    <lineage>
        <taxon>Eukaryota</taxon>
        <taxon>Fungi</taxon>
        <taxon>Dikarya</taxon>
        <taxon>Ascomycota</taxon>
        <taxon>Pezizomycotina</taxon>
        <taxon>Leotiomycetes</taxon>
        <taxon>Helotiales</taxon>
        <taxon>Sclerotiniaceae</taxon>
        <taxon>Sclerotinia</taxon>
    </lineage>
</organism>
<dbReference type="GO" id="GO:0016020">
    <property type="term" value="C:membrane"/>
    <property type="evidence" value="ECO:0007669"/>
    <property type="project" value="UniProtKB-SubCell"/>
</dbReference>
<dbReference type="InterPro" id="IPR057530">
    <property type="entry name" value="TIM-barrel_MTC6"/>
</dbReference>
<keyword evidence="2 10" id="KW-0812">Transmembrane</keyword>
<evidence type="ECO:0000256" key="5">
    <source>
        <dbReference type="ARBA" id="ARBA00023136"/>
    </source>
</evidence>
<keyword evidence="5 10" id="KW-0472">Membrane</keyword>
<evidence type="ECO:0000256" key="10">
    <source>
        <dbReference type="SAM" id="Phobius"/>
    </source>
</evidence>
<feature type="transmembrane region" description="Helical" evidence="10">
    <location>
        <begin position="685"/>
        <end position="700"/>
    </location>
</feature>
<comment type="function">
    <text evidence="7">May be involved in telomere capping.</text>
</comment>
<comment type="similarity">
    <text evidence="8">Belongs to the MTC6 family.</text>
</comment>
<evidence type="ECO:0000313" key="13">
    <source>
        <dbReference type="Proteomes" id="UP000624404"/>
    </source>
</evidence>
<gene>
    <name evidence="12" type="ORF">SCLTRI_LOCUS6860</name>
</gene>
<sequence length="701" mass="77143">MSETYKPDTDALPKDPYDTAYLSQRDLGLNIPINYVTTPGISLKAACFPFLKYEDDDAAICISNLLADGFRRLEVDLYWDETRQLWSFCPLALPVETSSIVSSPIPTSTLPSTTARLTSASQTTDLVARQDTATSTIISSSRTRNTDSTSRLSSSSRTLSTVNFMTSSLEATLPTKTTVPISSNRLLYNIGHYTCTPTINLHILTTLLLDYIQQTQNTIEAHMLILTLNIHAIQSDASINGPAPQPANFPDFLETLGSSFSANLSAYIYTPNDLRSNRANLNASWYSVAERYRPALDYYSTTTNEFGVVSTEDGWPSESYVEFSQGKRMLLQFGVVDPQMKGYNFTGDSGTIFSPGYLSNRRESDILTTPDGNLTSGCFFLNTTEQVSQVNSSWATAASIPGFDYPSDSNSNLTPLLNLTSSLTNCGISPTLNTTLLNATVNTNNAPYKSYAYSTIWSWAPDEPRNSSSSSSSSTNDPLFRCATLRSPSNHWHVTDCSTKLYAACRFPAQPYNWTLTNYPISYSYASQACPAPYTFSSPRSALENTHLLQTINLLSASLNSNFNSDPASDSNSNSATSAKIWIDFNSLDTKNCWTAGGPNASCPYGDQRLLDDIREREVIVPVVAALIVMILTGLVLAGKCAGGRGVGEEEGRGRKGEAWFMRGCLLDGFCLWLCIMMMMRRGCVFMYLCICFCVFMYIYL</sequence>
<dbReference type="OrthoDB" id="5573651at2759"/>
<feature type="domain" description="MTC6 partial TIM-barrel" evidence="11">
    <location>
        <begin position="18"/>
        <end position="440"/>
    </location>
</feature>
<evidence type="ECO:0000313" key="12">
    <source>
        <dbReference type="EMBL" id="CAD6447068.1"/>
    </source>
</evidence>
<comment type="subcellular location">
    <subcellularLocation>
        <location evidence="1">Membrane</location>
        <topology evidence="1">Single-pass type I membrane protein</topology>
    </subcellularLocation>
</comment>
<evidence type="ECO:0000256" key="8">
    <source>
        <dbReference type="ARBA" id="ARBA00038159"/>
    </source>
</evidence>